<organism evidence="2">
    <name type="scientific">uncultured gamma proteobacterium Rifle_16ft_4_minimus_5046</name>
    <dbReference type="NCBI Taxonomy" id="1665201"/>
    <lineage>
        <taxon>Bacteria</taxon>
        <taxon>Pseudomonadati</taxon>
        <taxon>Pseudomonadota</taxon>
        <taxon>Gammaproteobacteria</taxon>
        <taxon>environmental samples</taxon>
    </lineage>
</organism>
<evidence type="ECO:0000313" key="2">
    <source>
        <dbReference type="EMBL" id="AKQ04399.1"/>
    </source>
</evidence>
<accession>A0A0H4TU82</accession>
<evidence type="ECO:0008006" key="3">
    <source>
        <dbReference type="Google" id="ProtNLM"/>
    </source>
</evidence>
<dbReference type="Pfam" id="PF04314">
    <property type="entry name" value="PCuAC"/>
    <property type="match status" value="1"/>
</dbReference>
<dbReference type="PANTHER" id="PTHR36302:SF1">
    <property type="entry name" value="COPPER CHAPERONE PCU(A)C"/>
    <property type="match status" value="1"/>
</dbReference>
<feature type="signal peptide" evidence="1">
    <location>
        <begin position="1"/>
        <end position="22"/>
    </location>
</feature>
<dbReference type="EMBL" id="KT007037">
    <property type="protein sequence ID" value="AKQ04399.1"/>
    <property type="molecule type" value="Genomic_DNA"/>
</dbReference>
<protein>
    <recommendedName>
        <fullName evidence="3">Copper chaperone PCu(A)C</fullName>
    </recommendedName>
</protein>
<proteinExistence type="predicted"/>
<dbReference type="InterPro" id="IPR036182">
    <property type="entry name" value="PCuAC_sf"/>
</dbReference>
<dbReference type="AlphaFoldDB" id="A0A0H4TU82"/>
<name>A0A0H4TU82_9GAMM</name>
<dbReference type="SUPFAM" id="SSF110087">
    <property type="entry name" value="DR1885-like metal-binding protein"/>
    <property type="match status" value="1"/>
</dbReference>
<feature type="chain" id="PRO_5005210687" description="Copper chaperone PCu(A)C" evidence="1">
    <location>
        <begin position="23"/>
        <end position="141"/>
    </location>
</feature>
<reference evidence="2" key="1">
    <citation type="journal article" date="2015" name="ISME J.">
        <title>Aquifer environment selects for microbial species cohorts in sediment and groundwater.</title>
        <authorList>
            <person name="Hug L.A."/>
            <person name="Thomas B.C."/>
            <person name="Brown C.T."/>
            <person name="Frischkorn K.R."/>
            <person name="Williams K.H."/>
            <person name="Tringe S.G."/>
            <person name="Banfield J.F."/>
        </authorList>
    </citation>
    <scope>NUCLEOTIDE SEQUENCE</scope>
</reference>
<dbReference type="InterPro" id="IPR058248">
    <property type="entry name" value="Lxx211020-like"/>
</dbReference>
<evidence type="ECO:0000256" key="1">
    <source>
        <dbReference type="SAM" id="SignalP"/>
    </source>
</evidence>
<keyword evidence="1" id="KW-0732">Signal</keyword>
<sequence>MNRRHVFWLALPLAAIAAASFAAGLKVESAWAHATPPGASVAAVYLRIDNAGGPADRLLAIKTPVAARVEVHRTSVEDGMARMRKVSMLHVGANKAVEFAPGGLHVMLFGLNKPLVAGQTFTMEFVFELAGAHQVIVAVRD</sequence>
<dbReference type="Gene3D" id="2.60.40.1890">
    <property type="entry name" value="PCu(A)C copper chaperone"/>
    <property type="match status" value="1"/>
</dbReference>
<dbReference type="InterPro" id="IPR007410">
    <property type="entry name" value="LpqE-like"/>
</dbReference>
<dbReference type="PANTHER" id="PTHR36302">
    <property type="entry name" value="BLR7088 PROTEIN"/>
    <property type="match status" value="1"/>
</dbReference>